<dbReference type="RefSeq" id="WP_122950964.1">
    <property type="nucleotide sequence ID" value="NZ_CP024634.1"/>
</dbReference>
<dbReference type="EMBL" id="CP024634">
    <property type="protein sequence ID" value="AYQ55935.1"/>
    <property type="molecule type" value="Genomic_DNA"/>
</dbReference>
<dbReference type="KEGG" id="bthg:MS2017_0180"/>
<organism evidence="1 2">
    <name type="scientific">Bathymodiolus thermophilus thioautotrophic gill symbiont</name>
    <dbReference type="NCBI Taxonomy" id="2360"/>
    <lineage>
        <taxon>Bacteria</taxon>
        <taxon>Pseudomonadati</taxon>
        <taxon>Pseudomonadota</taxon>
        <taxon>Gammaproteobacteria</taxon>
        <taxon>sulfur-oxidizing symbionts</taxon>
    </lineage>
</organism>
<dbReference type="Proteomes" id="UP000278334">
    <property type="component" value="Chromosome"/>
</dbReference>
<reference evidence="1 2" key="1">
    <citation type="submission" date="2017-11" db="EMBL/GenBank/DDBJ databases">
        <title>Genome sequence of the bacterial symbiont EPR9N from a vent mussel Bathymodiolus thermophilus.</title>
        <authorList>
            <person name="Won Y.-J."/>
        </authorList>
    </citation>
    <scope>NUCLEOTIDE SEQUENCE [LARGE SCALE GENOMIC DNA]</scope>
    <source>
        <strain evidence="1 2">EPR9N</strain>
    </source>
</reference>
<evidence type="ECO:0000313" key="1">
    <source>
        <dbReference type="EMBL" id="AYQ55935.1"/>
    </source>
</evidence>
<sequence>MDTAALYQKIISVIQKSFIDRAEKYGLTVNELKGLDPSIEDLILHLKGLNAILKVVAGDDHIEIILSIDASQCIVVMERMAQAIRQEDQKEIESLMLELKKHAKY</sequence>
<protein>
    <submittedName>
        <fullName evidence="1">Uncharacterized protein</fullName>
    </submittedName>
</protein>
<evidence type="ECO:0000313" key="2">
    <source>
        <dbReference type="Proteomes" id="UP000278334"/>
    </source>
</evidence>
<gene>
    <name evidence="1" type="ORF">MS2017_0180</name>
</gene>
<name>A0A3G3IJC2_9GAMM</name>
<proteinExistence type="predicted"/>
<dbReference type="AlphaFoldDB" id="A0A3G3IJC2"/>
<accession>A0A3G3IJC2</accession>